<accession>A0ABC8S0C6</accession>
<sequence length="351" mass="38658">MERLLKAEYGWSGPGKPSSNPESLKRRRCDGGKFNFLERFLGIARLLSQMVEPMLKAATLKRRRCDGGKFNFLERFLGIARLLSQMVEPMLKAATEISTLLARSFFMGFSLTILSLLGRLRVLVQQVLLDVVLVFNMVSSLSQKEQTVKINQEGFEVFREYYPINEQSVSLECGWETDKFVLVERINKSESKYREKNIGEDISLGESTIQYQSIEVLLGDDGSVKTNLSSASEEGLANIKQDDTSLLVGPVIESNNGIQLADGSGVAGPPMANLSPESGLLTSSGSSPRSNPSQLRSGSRSKVAFVSVKRPAPSTTKELDFHMKETGTNDGDKGDPFFGLLTHGNLKNSLF</sequence>
<name>A0ABC8S0C6_9AQUA</name>
<reference evidence="2 3" key="1">
    <citation type="submission" date="2024-02" db="EMBL/GenBank/DDBJ databases">
        <authorList>
            <person name="Vignale AGUSTIN F."/>
            <person name="Sosa J E."/>
            <person name="Modenutti C."/>
        </authorList>
    </citation>
    <scope>NUCLEOTIDE SEQUENCE [LARGE SCALE GENOMIC DNA]</scope>
</reference>
<dbReference type="PANTHER" id="PTHR34786:SF1">
    <property type="entry name" value="OS09G0504900 PROTEIN"/>
    <property type="match status" value="1"/>
</dbReference>
<evidence type="ECO:0000313" key="3">
    <source>
        <dbReference type="Proteomes" id="UP001642360"/>
    </source>
</evidence>
<comment type="caution">
    <text evidence="2">The sequence shown here is derived from an EMBL/GenBank/DDBJ whole genome shotgun (WGS) entry which is preliminary data.</text>
</comment>
<keyword evidence="3" id="KW-1185">Reference proteome</keyword>
<gene>
    <name evidence="2" type="ORF">ILEXP_LOCUS18408</name>
</gene>
<dbReference type="EMBL" id="CAUOFW020002014">
    <property type="protein sequence ID" value="CAK9150265.1"/>
    <property type="molecule type" value="Genomic_DNA"/>
</dbReference>
<dbReference type="Proteomes" id="UP001642360">
    <property type="component" value="Unassembled WGS sequence"/>
</dbReference>
<organism evidence="2 3">
    <name type="scientific">Ilex paraguariensis</name>
    <name type="common">yerba mate</name>
    <dbReference type="NCBI Taxonomy" id="185542"/>
    <lineage>
        <taxon>Eukaryota</taxon>
        <taxon>Viridiplantae</taxon>
        <taxon>Streptophyta</taxon>
        <taxon>Embryophyta</taxon>
        <taxon>Tracheophyta</taxon>
        <taxon>Spermatophyta</taxon>
        <taxon>Magnoliopsida</taxon>
        <taxon>eudicotyledons</taxon>
        <taxon>Gunneridae</taxon>
        <taxon>Pentapetalae</taxon>
        <taxon>asterids</taxon>
        <taxon>campanulids</taxon>
        <taxon>Aquifoliales</taxon>
        <taxon>Aquifoliaceae</taxon>
        <taxon>Ilex</taxon>
    </lineage>
</organism>
<proteinExistence type="predicted"/>
<evidence type="ECO:0000256" key="1">
    <source>
        <dbReference type="SAM" id="MobiDB-lite"/>
    </source>
</evidence>
<feature type="compositionally biased region" description="Basic and acidic residues" evidence="1">
    <location>
        <begin position="317"/>
        <end position="334"/>
    </location>
</feature>
<evidence type="ECO:0000313" key="2">
    <source>
        <dbReference type="EMBL" id="CAK9150265.1"/>
    </source>
</evidence>
<feature type="region of interest" description="Disordered" evidence="1">
    <location>
        <begin position="263"/>
        <end position="334"/>
    </location>
</feature>
<dbReference type="PANTHER" id="PTHR34786">
    <property type="entry name" value="OS09G0504900 PROTEIN"/>
    <property type="match status" value="1"/>
</dbReference>
<protein>
    <submittedName>
        <fullName evidence="2">Uncharacterized protein</fullName>
    </submittedName>
</protein>
<dbReference type="AlphaFoldDB" id="A0ABC8S0C6"/>
<feature type="compositionally biased region" description="Low complexity" evidence="1">
    <location>
        <begin position="274"/>
        <end position="293"/>
    </location>
</feature>